<keyword evidence="12" id="KW-0997">Cell inner membrane</keyword>
<dbReference type="GO" id="GO:0005886">
    <property type="term" value="C:plasma membrane"/>
    <property type="evidence" value="ECO:0007669"/>
    <property type="project" value="UniProtKB-SubCell"/>
</dbReference>
<evidence type="ECO:0000256" key="12">
    <source>
        <dbReference type="RuleBase" id="RU363056"/>
    </source>
</evidence>
<dbReference type="Pfam" id="PF00528">
    <property type="entry name" value="BPD_transp_1"/>
    <property type="match status" value="1"/>
</dbReference>
<feature type="transmembrane region" description="Helical" evidence="11">
    <location>
        <begin position="117"/>
        <end position="138"/>
    </location>
</feature>
<feature type="transmembrane region" description="Helical" evidence="11">
    <location>
        <begin position="252"/>
        <end position="273"/>
    </location>
</feature>
<dbReference type="PANTHER" id="PTHR43744">
    <property type="entry name" value="ABC TRANSPORTER PERMEASE PROTEIN MG189-RELATED-RELATED"/>
    <property type="match status" value="1"/>
</dbReference>
<feature type="transmembrane region" description="Helical" evidence="11">
    <location>
        <begin position="194"/>
        <end position="216"/>
    </location>
</feature>
<evidence type="ECO:0000256" key="6">
    <source>
        <dbReference type="ARBA" id="ARBA00022475"/>
    </source>
</evidence>
<evidence type="ECO:0000256" key="11">
    <source>
        <dbReference type="RuleBase" id="RU363032"/>
    </source>
</evidence>
<keyword evidence="8 11" id="KW-1133">Transmembrane helix</keyword>
<dbReference type="InterPro" id="IPR000515">
    <property type="entry name" value="MetI-like"/>
</dbReference>
<comment type="caution">
    <text evidence="12">Lacks conserved residue(s) required for the propagation of feature annotation.</text>
</comment>
<evidence type="ECO:0000256" key="1">
    <source>
        <dbReference type="ARBA" id="ARBA00004651"/>
    </source>
</evidence>
<dbReference type="SUPFAM" id="SSF161098">
    <property type="entry name" value="MetI-like"/>
    <property type="match status" value="1"/>
</dbReference>
<dbReference type="PANTHER" id="PTHR43744:SF8">
    <property type="entry name" value="SN-GLYCEROL-3-PHOSPHATE TRANSPORT SYSTEM PERMEASE PROTEIN UGPE"/>
    <property type="match status" value="1"/>
</dbReference>
<evidence type="ECO:0000313" key="15">
    <source>
        <dbReference type="Proteomes" id="UP000216188"/>
    </source>
</evidence>
<keyword evidence="15" id="KW-1185">Reference proteome</keyword>
<feature type="transmembrane region" description="Helical" evidence="11">
    <location>
        <begin position="150"/>
        <end position="174"/>
    </location>
</feature>
<dbReference type="InterPro" id="IPR035906">
    <property type="entry name" value="MetI-like_sf"/>
</dbReference>
<dbReference type="RefSeq" id="WP_094544040.1">
    <property type="nucleotide sequence ID" value="NZ_JBHEEM010000005.1"/>
</dbReference>
<evidence type="ECO:0000313" key="14">
    <source>
        <dbReference type="EMBL" id="OYR23421.1"/>
    </source>
</evidence>
<organism evidence="14 15">
    <name type="scientific">Brucella pseudogrignonensis</name>
    <dbReference type="NCBI Taxonomy" id="419475"/>
    <lineage>
        <taxon>Bacteria</taxon>
        <taxon>Pseudomonadati</taxon>
        <taxon>Pseudomonadota</taxon>
        <taxon>Alphaproteobacteria</taxon>
        <taxon>Hyphomicrobiales</taxon>
        <taxon>Brucellaceae</taxon>
        <taxon>Brucella/Ochrobactrum group</taxon>
        <taxon>Brucella</taxon>
    </lineage>
</organism>
<sequence>MSEASYQPRELQPMNFVQGLVRVCLFTFLISLGVVVIYPLLWMALNGFKTNSEIFGEPFALPTGFTLDNYISAWNQGIRNYIATSIIVTLVSAVCTVLISAWTAFGLTRSKLPGKPFFVGLVLGGLMLSPTVAVIPLVRIMQNLGLYNTYWALIILYTAFRIPFTTFLIRAYMLGLPRDLDEAAVMDGASEGQIFWRVTLPLCKPILVSCVILHVLFAWNEYLFAMIFTSGADVQTLPVGLTSIMAKHGTNYAIVFAAMTLSALPILIVFFAAQRFFIRGLAEGIGK</sequence>
<dbReference type="GO" id="GO:0055085">
    <property type="term" value="P:transmembrane transport"/>
    <property type="evidence" value="ECO:0007669"/>
    <property type="project" value="InterPro"/>
</dbReference>
<evidence type="ECO:0000259" key="13">
    <source>
        <dbReference type="PROSITE" id="PS50928"/>
    </source>
</evidence>
<evidence type="ECO:0000256" key="7">
    <source>
        <dbReference type="ARBA" id="ARBA00022692"/>
    </source>
</evidence>
<name>A0A256G9V4_9HYPH</name>
<evidence type="ECO:0000256" key="5">
    <source>
        <dbReference type="ARBA" id="ARBA00022448"/>
    </source>
</evidence>
<evidence type="ECO:0000256" key="8">
    <source>
        <dbReference type="ARBA" id="ARBA00022989"/>
    </source>
</evidence>
<dbReference type="STRING" id="419475.A8A54_22955"/>
<dbReference type="Gene3D" id="1.10.3720.10">
    <property type="entry name" value="MetI-like"/>
    <property type="match status" value="1"/>
</dbReference>
<feature type="transmembrane region" description="Helical" evidence="11">
    <location>
        <begin position="81"/>
        <end position="105"/>
    </location>
</feature>
<evidence type="ECO:0000256" key="4">
    <source>
        <dbReference type="ARBA" id="ARBA00020515"/>
    </source>
</evidence>
<keyword evidence="7 11" id="KW-0812">Transmembrane</keyword>
<comment type="subunit">
    <text evidence="3 12">The complex is composed of two ATP-binding proteins (UgpC), two transmembrane proteins (UgpA and UgpE) and a solute-binding protein (UgpB).</text>
</comment>
<feature type="transmembrane region" description="Helical" evidence="11">
    <location>
        <begin position="223"/>
        <end position="246"/>
    </location>
</feature>
<comment type="similarity">
    <text evidence="2 11">Belongs to the binding-protein-dependent transport system permease family.</text>
</comment>
<accession>A0A256G9V4</accession>
<evidence type="ECO:0000256" key="9">
    <source>
        <dbReference type="ARBA" id="ARBA00023136"/>
    </source>
</evidence>
<dbReference type="PROSITE" id="PS50928">
    <property type="entry name" value="ABC_TM1"/>
    <property type="match status" value="1"/>
</dbReference>
<proteinExistence type="inferred from homology"/>
<comment type="subcellular location">
    <subcellularLocation>
        <location evidence="12">Cell inner membrane</location>
        <topology evidence="12">Multi-pass membrane protein</topology>
    </subcellularLocation>
    <subcellularLocation>
        <location evidence="1 11">Cell membrane</location>
        <topology evidence="1 11">Multi-pass membrane protein</topology>
    </subcellularLocation>
</comment>
<protein>
    <recommendedName>
        <fullName evidence="4 12">sn-glycerol-3-phosphate transport system permease protein UgpE</fullName>
    </recommendedName>
</protein>
<dbReference type="CDD" id="cd06261">
    <property type="entry name" value="TM_PBP2"/>
    <property type="match status" value="1"/>
</dbReference>
<evidence type="ECO:0000256" key="10">
    <source>
        <dbReference type="ARBA" id="ARBA00037054"/>
    </source>
</evidence>
<comment type="function">
    <text evidence="10 12">Part of the ABC transporter complex UgpBAEC involved in sn-glycerol-3-phosphate (G3P) import. Probably responsible for the translocation of the substrate across the membrane.</text>
</comment>
<evidence type="ECO:0000256" key="3">
    <source>
        <dbReference type="ARBA" id="ARBA00011557"/>
    </source>
</evidence>
<evidence type="ECO:0000256" key="2">
    <source>
        <dbReference type="ARBA" id="ARBA00009306"/>
    </source>
</evidence>
<reference evidence="14 15" key="1">
    <citation type="submission" date="2017-07" db="EMBL/GenBank/DDBJ databases">
        <title>Phylogenetic study on the rhizospheric bacterium Ochrobactrum sp. A44.</title>
        <authorList>
            <person name="Krzyzanowska D.M."/>
            <person name="Ossowicki A."/>
            <person name="Rajewska M."/>
            <person name="Maciag T."/>
            <person name="Kaczynski Z."/>
            <person name="Czerwicka M."/>
            <person name="Jafra S."/>
        </authorList>
    </citation>
    <scope>NUCLEOTIDE SEQUENCE [LARGE SCALE GENOMIC DNA]</scope>
    <source>
        <strain evidence="14 15">CCUG 30717</strain>
    </source>
</reference>
<keyword evidence="5 11" id="KW-0813">Transport</keyword>
<comment type="caution">
    <text evidence="14">The sequence shown here is derived from an EMBL/GenBank/DDBJ whole genome shotgun (WGS) entry which is preliminary data.</text>
</comment>
<dbReference type="AlphaFoldDB" id="A0A256G9V4"/>
<feature type="domain" description="ABC transmembrane type-1" evidence="13">
    <location>
        <begin position="82"/>
        <end position="273"/>
    </location>
</feature>
<keyword evidence="9 11" id="KW-0472">Membrane</keyword>
<feature type="transmembrane region" description="Helical" evidence="11">
    <location>
        <begin position="20"/>
        <end position="41"/>
    </location>
</feature>
<gene>
    <name evidence="12" type="primary">ugpE</name>
    <name evidence="14" type="ORF">CEV34_3425</name>
</gene>
<dbReference type="EMBL" id="NNRM01000039">
    <property type="protein sequence ID" value="OYR23421.1"/>
    <property type="molecule type" value="Genomic_DNA"/>
</dbReference>
<dbReference type="Proteomes" id="UP000216188">
    <property type="component" value="Unassembled WGS sequence"/>
</dbReference>
<keyword evidence="6 12" id="KW-1003">Cell membrane</keyword>